<gene>
    <name evidence="1" type="ORF">ATO9_03675</name>
</gene>
<keyword evidence="2" id="KW-1185">Reference proteome</keyword>
<organism evidence="1 2">
    <name type="scientific">Pseudooceanicola atlanticus</name>
    <dbReference type="NCBI Taxonomy" id="1461694"/>
    <lineage>
        <taxon>Bacteria</taxon>
        <taxon>Pseudomonadati</taxon>
        <taxon>Pseudomonadota</taxon>
        <taxon>Alphaproteobacteria</taxon>
        <taxon>Rhodobacterales</taxon>
        <taxon>Paracoccaceae</taxon>
        <taxon>Pseudooceanicola</taxon>
    </lineage>
</organism>
<proteinExistence type="predicted"/>
<dbReference type="STRING" id="1461694.ATO9_03675"/>
<evidence type="ECO:0000313" key="1">
    <source>
        <dbReference type="EMBL" id="KGM50592.1"/>
    </source>
</evidence>
<name>A0A0A0EN11_9RHOB</name>
<dbReference type="Proteomes" id="UP000030004">
    <property type="component" value="Unassembled WGS sequence"/>
</dbReference>
<sequence length="78" mass="8586">MLDVFGADDIRIAHQGLSGRQVTYRHGLRNGQIPVVTKLGLQMVSFWPVPCWLRRCSTGTALAGRPLEPFCAATTRSC</sequence>
<accession>A0A0A0EN11</accession>
<dbReference type="AlphaFoldDB" id="A0A0A0EN11"/>
<evidence type="ECO:0000313" key="2">
    <source>
        <dbReference type="Proteomes" id="UP000030004"/>
    </source>
</evidence>
<comment type="caution">
    <text evidence="1">The sequence shown here is derived from an EMBL/GenBank/DDBJ whole genome shotgun (WGS) entry which is preliminary data.</text>
</comment>
<reference evidence="1 2" key="1">
    <citation type="journal article" date="2015" name="Antonie Van Leeuwenhoek">
        <title>Pseudooceanicola atlanticus gen. nov. sp. nov., isolated from surface seawater of the Atlantic Ocean and reclassification of Oceanicola batsensis, Oceanicola marinus, Oceanicola nitratireducens, Oceanicola nanhaiensis, Oceanicola antarcticus and Oceanicola flagellatus, as Pseudooceanicola batsensis comb. nov., Pseudooceanicola marinus comb. nov., Pseudooceanicola nitratireducens comb. nov., Pseudooceanicola nanhaiensis comb. nov., Pseudooceanicola antarcticus comb. nov., and Pseudooceanicola flagellatus comb. nov.</title>
        <authorList>
            <person name="Lai Q."/>
            <person name="Li G."/>
            <person name="Liu X."/>
            <person name="Du Y."/>
            <person name="Sun F."/>
            <person name="Shao Z."/>
        </authorList>
    </citation>
    <scope>NUCLEOTIDE SEQUENCE [LARGE SCALE GENOMIC DNA]</scope>
    <source>
        <strain evidence="1 2">22II-s11g</strain>
    </source>
</reference>
<dbReference type="EMBL" id="AQQX01000001">
    <property type="protein sequence ID" value="KGM50592.1"/>
    <property type="molecule type" value="Genomic_DNA"/>
</dbReference>
<protein>
    <submittedName>
        <fullName evidence="1">Uncharacterized protein</fullName>
    </submittedName>
</protein>